<protein>
    <recommendedName>
        <fullName evidence="1">Endonuclease/exonuclease/phosphatase domain-containing protein</fullName>
    </recommendedName>
</protein>
<dbReference type="GO" id="GO:0003824">
    <property type="term" value="F:catalytic activity"/>
    <property type="evidence" value="ECO:0007669"/>
    <property type="project" value="InterPro"/>
</dbReference>
<dbReference type="Pfam" id="PF14529">
    <property type="entry name" value="Exo_endo_phos_2"/>
    <property type="match status" value="1"/>
</dbReference>
<reference evidence="2 3" key="1">
    <citation type="journal article" date="2019" name="Sci. Rep.">
        <title>Orb-weaving spider Araneus ventricosus genome elucidates the spidroin gene catalogue.</title>
        <authorList>
            <person name="Kono N."/>
            <person name="Nakamura H."/>
            <person name="Ohtoshi R."/>
            <person name="Moran D.A.P."/>
            <person name="Shinohara A."/>
            <person name="Yoshida Y."/>
            <person name="Fujiwara M."/>
            <person name="Mori M."/>
            <person name="Tomita M."/>
            <person name="Arakawa K."/>
        </authorList>
    </citation>
    <scope>NUCLEOTIDE SEQUENCE [LARGE SCALE GENOMIC DNA]</scope>
</reference>
<dbReference type="OrthoDB" id="6437148at2759"/>
<evidence type="ECO:0000313" key="2">
    <source>
        <dbReference type="EMBL" id="GBO40545.1"/>
    </source>
</evidence>
<evidence type="ECO:0000259" key="1">
    <source>
        <dbReference type="Pfam" id="PF14529"/>
    </source>
</evidence>
<name>A0A4Y2WSV1_ARAVE</name>
<proteinExistence type="predicted"/>
<comment type="caution">
    <text evidence="2">The sequence shown here is derived from an EMBL/GenBank/DDBJ whole genome shotgun (WGS) entry which is preliminary data.</text>
</comment>
<sequence length="339" mass="39248">MVALKIQTSSFPLTIISAYSSPAQHVYTTLQKIQEIISSLPEEKIIIGADLNGHNTLWGCRSYDNRGKDILDFILANNLNIIDKPDALPNFQRNKSFKIKKQLLITKLNWWTEQDSLEIYEKKDRALRRRARNQVFKKEKAKYKRHIKQERNIGWRKFSSEASHTHGKQYKAAFRKTVFPSQIPYLINGESKGNLQDATQNILDRIFLSPAISTNYNLTTSTQPTDPPIFPQETSVQVPIPKLLPGFLENKKYYLIPERRKRQEAGLLLSSYFTSTDDRECAGETYDSEADISFGVHQQPEQPTSWLQRRQVCGYSHQPATKQNSNSKKRWQAYICDLY</sequence>
<dbReference type="InterPro" id="IPR036691">
    <property type="entry name" value="Endo/exonu/phosph_ase_sf"/>
</dbReference>
<accession>A0A4Y2WSV1</accession>
<dbReference type="InterPro" id="IPR005135">
    <property type="entry name" value="Endo/exonuclease/phosphatase"/>
</dbReference>
<dbReference type="Proteomes" id="UP000499080">
    <property type="component" value="Unassembled WGS sequence"/>
</dbReference>
<evidence type="ECO:0000313" key="3">
    <source>
        <dbReference type="Proteomes" id="UP000499080"/>
    </source>
</evidence>
<dbReference type="SUPFAM" id="SSF56219">
    <property type="entry name" value="DNase I-like"/>
    <property type="match status" value="1"/>
</dbReference>
<feature type="domain" description="Endonuclease/exonuclease/phosphatase" evidence="1">
    <location>
        <begin position="14"/>
        <end position="96"/>
    </location>
</feature>
<dbReference type="AlphaFoldDB" id="A0A4Y2WSV1"/>
<dbReference type="EMBL" id="BGPR01065794">
    <property type="protein sequence ID" value="GBO40545.1"/>
    <property type="molecule type" value="Genomic_DNA"/>
</dbReference>
<keyword evidence="3" id="KW-1185">Reference proteome</keyword>
<organism evidence="2 3">
    <name type="scientific">Araneus ventricosus</name>
    <name type="common">Orbweaver spider</name>
    <name type="synonym">Epeira ventricosa</name>
    <dbReference type="NCBI Taxonomy" id="182803"/>
    <lineage>
        <taxon>Eukaryota</taxon>
        <taxon>Metazoa</taxon>
        <taxon>Ecdysozoa</taxon>
        <taxon>Arthropoda</taxon>
        <taxon>Chelicerata</taxon>
        <taxon>Arachnida</taxon>
        <taxon>Araneae</taxon>
        <taxon>Araneomorphae</taxon>
        <taxon>Entelegynae</taxon>
        <taxon>Araneoidea</taxon>
        <taxon>Araneidae</taxon>
        <taxon>Araneus</taxon>
    </lineage>
</organism>
<dbReference type="Gene3D" id="3.60.10.10">
    <property type="entry name" value="Endonuclease/exonuclease/phosphatase"/>
    <property type="match status" value="1"/>
</dbReference>
<gene>
    <name evidence="2" type="ORF">AVEN_44948_1</name>
</gene>